<keyword evidence="12" id="KW-1185">Reference proteome</keyword>
<gene>
    <name evidence="11" type="ordered locus">FMG_0603</name>
</gene>
<dbReference type="InterPro" id="IPR038726">
    <property type="entry name" value="PDDEXK_AddAB-type"/>
</dbReference>
<dbReference type="InterPro" id="IPR027417">
    <property type="entry name" value="P-loop_NTPase"/>
</dbReference>
<keyword evidence="2" id="KW-0547">Nucleotide-binding</keyword>
<dbReference type="Gene3D" id="3.40.50.300">
    <property type="entry name" value="P-loop containing nucleotide triphosphate hydrolases"/>
    <property type="match status" value="2"/>
</dbReference>
<keyword evidence="6 11" id="KW-0269">Exonuclease</keyword>
<evidence type="ECO:0000256" key="3">
    <source>
        <dbReference type="ARBA" id="ARBA00022763"/>
    </source>
</evidence>
<dbReference type="GO" id="GO:0006310">
    <property type="term" value="P:DNA recombination"/>
    <property type="evidence" value="ECO:0007669"/>
    <property type="project" value="TreeGrafter"/>
</dbReference>
<dbReference type="InterPro" id="IPR011604">
    <property type="entry name" value="PDDEXK-like_dom_sf"/>
</dbReference>
<feature type="domain" description="PD-(D/E)XK endonuclease-like" evidence="10">
    <location>
        <begin position="631"/>
        <end position="882"/>
    </location>
</feature>
<dbReference type="GO" id="GO:0003677">
    <property type="term" value="F:DNA binding"/>
    <property type="evidence" value="ECO:0007669"/>
    <property type="project" value="UniProtKB-KW"/>
</dbReference>
<evidence type="ECO:0000256" key="5">
    <source>
        <dbReference type="ARBA" id="ARBA00022806"/>
    </source>
</evidence>
<evidence type="ECO:0000259" key="10">
    <source>
        <dbReference type="Pfam" id="PF12705"/>
    </source>
</evidence>
<keyword evidence="4" id="KW-0378">Hydrolase</keyword>
<evidence type="ECO:0000256" key="4">
    <source>
        <dbReference type="ARBA" id="ARBA00022801"/>
    </source>
</evidence>
<dbReference type="GO" id="GO:0004527">
    <property type="term" value="F:exonuclease activity"/>
    <property type="evidence" value="ECO:0007669"/>
    <property type="project" value="UniProtKB-KW"/>
</dbReference>
<dbReference type="eggNOG" id="COG0210">
    <property type="taxonomic scope" value="Bacteria"/>
</dbReference>
<dbReference type="KEGG" id="fma:FMG_0603"/>
<dbReference type="Proteomes" id="UP000001319">
    <property type="component" value="Chromosome"/>
</dbReference>
<dbReference type="EMBL" id="AP008971">
    <property type="protein sequence ID" value="BAG08021.1"/>
    <property type="molecule type" value="Genomic_DNA"/>
</dbReference>
<reference evidence="11 12" key="1">
    <citation type="journal article" date="2008" name="DNA Res.">
        <title>Complete genome sequence of Finegoldia magna, an anaerobic opportunistic pathogen.</title>
        <authorList>
            <person name="Goto T."/>
            <person name="Yamashita A."/>
            <person name="Hirakawa H."/>
            <person name="Matsutani M."/>
            <person name="Todo K."/>
            <person name="Ohshima K."/>
            <person name="Toh H."/>
            <person name="Miyamoto K."/>
            <person name="Kuhara S."/>
            <person name="Hattori M."/>
            <person name="Shimizu T."/>
            <person name="Akimoto S."/>
        </authorList>
    </citation>
    <scope>NUCLEOTIDE SEQUENCE [LARGE SCALE GENOMIC DNA]</scope>
    <source>
        <strain evidence="12">ATCC 29328 / DSM 20472 / WAL 2508</strain>
    </source>
</reference>
<keyword evidence="9" id="KW-0234">DNA repair</keyword>
<dbReference type="HOGENOM" id="CLU_344156_0_0_9"/>
<keyword evidence="1" id="KW-0540">Nuclease</keyword>
<proteinExistence type="predicted"/>
<dbReference type="GO" id="GO:0006281">
    <property type="term" value="P:DNA repair"/>
    <property type="evidence" value="ECO:0007669"/>
    <property type="project" value="UniProtKB-KW"/>
</dbReference>
<keyword evidence="8" id="KW-0238">DNA-binding</keyword>
<keyword evidence="5" id="KW-0347">Helicase</keyword>
<keyword evidence="3" id="KW-0227">DNA damage</keyword>
<name>B0S0Y1_FINM2</name>
<dbReference type="eggNOG" id="COG2887">
    <property type="taxonomic scope" value="Bacteria"/>
</dbReference>
<dbReference type="PANTHER" id="PTHR30591">
    <property type="entry name" value="RECBCD ENZYME SUBUNIT RECC"/>
    <property type="match status" value="1"/>
</dbReference>
<dbReference type="GO" id="GO:0005524">
    <property type="term" value="F:ATP binding"/>
    <property type="evidence" value="ECO:0007669"/>
    <property type="project" value="UniProtKB-KW"/>
</dbReference>
<evidence type="ECO:0000256" key="8">
    <source>
        <dbReference type="ARBA" id="ARBA00023125"/>
    </source>
</evidence>
<dbReference type="STRING" id="334413.FMG_0603"/>
<evidence type="ECO:0000313" key="11">
    <source>
        <dbReference type="EMBL" id="BAG08021.1"/>
    </source>
</evidence>
<protein>
    <submittedName>
        <fullName evidence="11">Putative ATP-dependent exonuclease</fullName>
    </submittedName>
</protein>
<dbReference type="SUPFAM" id="SSF52540">
    <property type="entry name" value="P-loop containing nucleoside triphosphate hydrolases"/>
    <property type="match status" value="1"/>
</dbReference>
<dbReference type="Pfam" id="PF12705">
    <property type="entry name" value="PDDEXK_1"/>
    <property type="match status" value="1"/>
</dbReference>
<dbReference type="GO" id="GO:0004386">
    <property type="term" value="F:helicase activity"/>
    <property type="evidence" value="ECO:0007669"/>
    <property type="project" value="UniProtKB-KW"/>
</dbReference>
<accession>B0S0Y1</accession>
<evidence type="ECO:0000256" key="9">
    <source>
        <dbReference type="ARBA" id="ARBA00023204"/>
    </source>
</evidence>
<evidence type="ECO:0000256" key="6">
    <source>
        <dbReference type="ARBA" id="ARBA00022839"/>
    </source>
</evidence>
<organism evidence="11 12">
    <name type="scientific">Finegoldia magna (strain ATCC 29328 / DSM 20472 / WAL 2508)</name>
    <name type="common">Peptostreptococcus magnus</name>
    <dbReference type="NCBI Taxonomy" id="334413"/>
    <lineage>
        <taxon>Bacteria</taxon>
        <taxon>Bacillati</taxon>
        <taxon>Bacillota</taxon>
        <taxon>Tissierellia</taxon>
        <taxon>Tissierellales</taxon>
        <taxon>Peptoniphilaceae</taxon>
        <taxon>Finegoldia</taxon>
    </lineage>
</organism>
<keyword evidence="7" id="KW-0067">ATP-binding</keyword>
<evidence type="ECO:0000256" key="7">
    <source>
        <dbReference type="ARBA" id="ARBA00022840"/>
    </source>
</evidence>
<evidence type="ECO:0000256" key="1">
    <source>
        <dbReference type="ARBA" id="ARBA00022722"/>
    </source>
</evidence>
<dbReference type="PANTHER" id="PTHR30591:SF1">
    <property type="entry name" value="RECBCD ENZYME SUBUNIT RECC"/>
    <property type="match status" value="1"/>
</dbReference>
<dbReference type="Gene3D" id="3.90.320.10">
    <property type="match status" value="1"/>
</dbReference>
<evidence type="ECO:0000313" key="12">
    <source>
        <dbReference type="Proteomes" id="UP000001319"/>
    </source>
</evidence>
<dbReference type="AlphaFoldDB" id="B0S0Y1"/>
<evidence type="ECO:0000256" key="2">
    <source>
        <dbReference type="ARBA" id="ARBA00022741"/>
    </source>
</evidence>
<sequence>MMNNRIVYTNSNSSKLFDDNISYLKNQITNGNTDFILILPNRKLIKNIRNKFLKEQSVLCDVKIWTIDDLVNASDISTYLTDLILRIAIQELIDEGEFEDNKFFNSNGMINSSKRFISACKYSNKSIGDLGEISTHNISLNILSKVYQRYQKIMSQYNLLDKFDAYETHNFNIQKNKDIYIHGFSEFRPIELEVIKQLENYDINVYVFVDYYNEYKSKLANQLQDIGFEVVQNDEKSNPNKFIEKKVVKLTNEILEKDRLIDEIANDSYIYDYNKMAILLEKDSSKREILNTLKLHDIPVFGDDYISYRDYKIFSDIINLLDKNRSFKQYIFSLLDSCFLEFDLKDKINFRNILSDFDFDKWEDLEKILKLNVNYGTNLKILEKIKSYYHSFIETDNMILSNLIELVQQKESEDVGFKLFAEKLLIILEDLDKTHDELVKKSKNINSYLIDLIKILKVDSTDYLVDGIRIYSLTDIRLSNYDVLYVVNMNDDVIPGKMNYDFFNNEDNIVFLQKNGIDILSDADNRRRNIDRFIDAVSRADSKIYLSYNTESNVKSRLILDKNIKQNQKIAKINSQNIKKVDTKKLHSISVYEKYSLKQHLNRIESRISSKDISDFEVDDKTTQYILSKELSSTKLETYFECPMKFYFRYYLKLRPQIKSRLLDIGTILHNTLEEFYGINISQIKDAIDGKCELDISSLDGLLKNSFEKFGLNTDIKENEFDYEKYLNKLKDFVRTDIYNMKNEPEKFYPFKLEEDFIISLDESTKFTGRIDRVDKTDSGKIRLIDYKLSKNSFRKAKDLDKNKGFQFAIYSSYGDVVSCKYKSIKDNDEYEFLQNISKDQLDEIMIQKVNEFRENIRNKRLFIKASDDNSCKYCDYNKICKLKNTEGEASND</sequence>